<dbReference type="PANTHER" id="PTHR11842">
    <property type="entry name" value="MITOTIC SPINDLE ASSEMBLY CHECKPOINT PROTEIN MAD2"/>
    <property type="match status" value="1"/>
</dbReference>
<dbReference type="InterPro" id="IPR045091">
    <property type="entry name" value="Mad2-like"/>
</dbReference>
<keyword evidence="3" id="KW-1185">Reference proteome</keyword>
<proteinExistence type="predicted"/>
<comment type="caution">
    <text evidence="2">The sequence shown here is derived from an EMBL/GenBank/DDBJ whole genome shotgun (WGS) entry which is preliminary data.</text>
</comment>
<evidence type="ECO:0000313" key="3">
    <source>
        <dbReference type="Proteomes" id="UP000230750"/>
    </source>
</evidence>
<dbReference type="GO" id="GO:0016035">
    <property type="term" value="C:zeta DNA polymerase complex"/>
    <property type="evidence" value="ECO:0007669"/>
    <property type="project" value="TreeGrafter"/>
</dbReference>
<name>A0A2G8KSW1_STIJA</name>
<reference evidence="2 3" key="1">
    <citation type="journal article" date="2017" name="PLoS Biol.">
        <title>The sea cucumber genome provides insights into morphological evolution and visceral regeneration.</title>
        <authorList>
            <person name="Zhang X."/>
            <person name="Sun L."/>
            <person name="Yuan J."/>
            <person name="Sun Y."/>
            <person name="Gao Y."/>
            <person name="Zhang L."/>
            <person name="Li S."/>
            <person name="Dai H."/>
            <person name="Hamel J.F."/>
            <person name="Liu C."/>
            <person name="Yu Y."/>
            <person name="Liu S."/>
            <person name="Lin W."/>
            <person name="Guo K."/>
            <person name="Jin S."/>
            <person name="Xu P."/>
            <person name="Storey K.B."/>
            <person name="Huan P."/>
            <person name="Zhang T."/>
            <person name="Zhou Y."/>
            <person name="Zhang J."/>
            <person name="Lin C."/>
            <person name="Li X."/>
            <person name="Xing L."/>
            <person name="Huo D."/>
            <person name="Sun M."/>
            <person name="Wang L."/>
            <person name="Mercier A."/>
            <person name="Li F."/>
            <person name="Yang H."/>
            <person name="Xiang J."/>
        </authorList>
    </citation>
    <scope>NUCLEOTIDE SEQUENCE [LARGE SCALE GENOMIC DNA]</scope>
    <source>
        <strain evidence="2">Shaxun</strain>
        <tissue evidence="2">Muscle</tissue>
    </source>
</reference>
<gene>
    <name evidence="2" type="ORF">BSL78_12038</name>
</gene>
<organism evidence="2 3">
    <name type="scientific">Stichopus japonicus</name>
    <name type="common">Sea cucumber</name>
    <dbReference type="NCBI Taxonomy" id="307972"/>
    <lineage>
        <taxon>Eukaryota</taxon>
        <taxon>Metazoa</taxon>
        <taxon>Echinodermata</taxon>
        <taxon>Eleutherozoa</taxon>
        <taxon>Echinozoa</taxon>
        <taxon>Holothuroidea</taxon>
        <taxon>Aspidochirotacea</taxon>
        <taxon>Aspidochirotida</taxon>
        <taxon>Stichopodidae</taxon>
        <taxon>Apostichopus</taxon>
    </lineage>
</organism>
<dbReference type="Proteomes" id="UP000230750">
    <property type="component" value="Unassembled WGS sequence"/>
</dbReference>
<dbReference type="PANTHER" id="PTHR11842:SF10">
    <property type="entry name" value="MITOTIC SPINDLE ASSEMBLY CHECKPOINT PROTEIN MAD2B"/>
    <property type="match status" value="1"/>
</dbReference>
<sequence>MVSGIPSCGGYHYVEKRQSVGQSHLIFFVNSWRYPSIRFFMSEDFILREYLRGKRNMEFQCLFHNFVDSSFIHNVIILQSRMLSPQCKFHYDIFHDGRHPDLSKYISDTVQGIKLAMKKNEVQRVTVVILSQDRTPLERFVFEVAPVNQTARQNDDRYFVELEQSLKGFLLRINISDSMLRKTSRSCIHKTNLKMSSLWLSSIIDSTFNILVYTKGGSAMTVDDSHFAQEFPWMEAEDTLYTMLDPKLVPLKATGSGKILKMQLYVEEKKNKSIDVS</sequence>
<accession>A0A2G8KSW1</accession>
<dbReference type="STRING" id="307972.A0A2G8KSW1"/>
<dbReference type="OrthoDB" id="21254at2759"/>
<evidence type="ECO:0000259" key="1">
    <source>
        <dbReference type="PROSITE" id="PS50815"/>
    </source>
</evidence>
<dbReference type="InterPro" id="IPR036570">
    <property type="entry name" value="HORMA_dom_sf"/>
</dbReference>
<dbReference type="AlphaFoldDB" id="A0A2G8KSW1"/>
<protein>
    <submittedName>
        <fullName evidence="2">Putative mitotic spindle assembly checkpoint protein MAD2B</fullName>
    </submittedName>
</protein>
<dbReference type="EMBL" id="MRZV01000391">
    <property type="protein sequence ID" value="PIK51088.1"/>
    <property type="molecule type" value="Genomic_DNA"/>
</dbReference>
<feature type="domain" description="HORMA" evidence="1">
    <location>
        <begin position="54"/>
        <end position="266"/>
    </location>
</feature>
<dbReference type="PROSITE" id="PS50815">
    <property type="entry name" value="HORMA"/>
    <property type="match status" value="1"/>
</dbReference>
<dbReference type="Gene3D" id="3.30.900.10">
    <property type="entry name" value="HORMA domain"/>
    <property type="match status" value="1"/>
</dbReference>
<dbReference type="InterPro" id="IPR003511">
    <property type="entry name" value="HORMA_dom"/>
</dbReference>
<dbReference type="SUPFAM" id="SSF56019">
    <property type="entry name" value="The spindle assembly checkpoint protein mad2"/>
    <property type="match status" value="1"/>
</dbReference>
<evidence type="ECO:0000313" key="2">
    <source>
        <dbReference type="EMBL" id="PIK51088.1"/>
    </source>
</evidence>